<sequence length="456" mass="47553">MVSSVLAEVASPDGATRSFAAHVRNYDWDGDIGAAASDITALLSSADCYQISAEFWAHYLGGAAARHVSSADNESWLERQRIRSARYVEIKYAAPFDDAWYIAATKHADAAYEAGVPLAVLLTSLAYAHARTLALIETRIAGDCARMRRCADVVQRLALIEADVMAAHMAHIVQREVAAQRSAQAQAFHEHIAGAIEGAAALGQRVRSQATTAASSASAIIGRGAEVAAASEQSALAMRDAASTAAGLIRAIQDARVEVEAAAEIASRAAGQADRAVGVSEALSDHAKSIESILALIRDIAGQTNLLALNATIEAARAGDAGRGFAVVAQEVKSLANQTARATDDIAAQIAAIQNAARVTVDANNGIRGTIDEVQSSARSIRRAMELQGQTVTAITAAVDQTALAADATAGNMATIMQEGQAFARDFEILDAEFAAIDDRLSTLRTAAVTFSAQVA</sequence>
<dbReference type="GO" id="GO:0007165">
    <property type="term" value="P:signal transduction"/>
    <property type="evidence" value="ECO:0007669"/>
    <property type="project" value="UniProtKB-KW"/>
</dbReference>
<accession>A0A245ZU71</accession>
<evidence type="ECO:0000256" key="1">
    <source>
        <dbReference type="ARBA" id="ARBA00023224"/>
    </source>
</evidence>
<comment type="caution">
    <text evidence="4">The sequence shown here is derived from an EMBL/GenBank/DDBJ whole genome shotgun (WGS) entry which is preliminary data.</text>
</comment>
<dbReference type="InterPro" id="IPR004089">
    <property type="entry name" value="MCPsignal_dom"/>
</dbReference>
<dbReference type="AlphaFoldDB" id="A0A245ZU71"/>
<dbReference type="GO" id="GO:0016020">
    <property type="term" value="C:membrane"/>
    <property type="evidence" value="ECO:0007669"/>
    <property type="project" value="InterPro"/>
</dbReference>
<keyword evidence="5" id="KW-1185">Reference proteome</keyword>
<dbReference type="PROSITE" id="PS50111">
    <property type="entry name" value="CHEMOTAXIS_TRANSDUC_2"/>
    <property type="match status" value="1"/>
</dbReference>
<evidence type="ECO:0000259" key="3">
    <source>
        <dbReference type="PROSITE" id="PS50111"/>
    </source>
</evidence>
<name>A0A245ZU71_9SPHN</name>
<gene>
    <name evidence="4" type="primary">mcp1</name>
    <name evidence="4" type="ORF">SPDO_01690</name>
</gene>
<dbReference type="Proteomes" id="UP000197290">
    <property type="component" value="Unassembled WGS sequence"/>
</dbReference>
<dbReference type="EMBL" id="NBBI01000001">
    <property type="protein sequence ID" value="OWK33293.1"/>
    <property type="molecule type" value="Genomic_DNA"/>
</dbReference>
<dbReference type="PANTHER" id="PTHR32089">
    <property type="entry name" value="METHYL-ACCEPTING CHEMOTAXIS PROTEIN MCPB"/>
    <property type="match status" value="1"/>
</dbReference>
<proteinExistence type="predicted"/>
<evidence type="ECO:0000256" key="2">
    <source>
        <dbReference type="PROSITE-ProRule" id="PRU00284"/>
    </source>
</evidence>
<dbReference type="RefSeq" id="WP_088365576.1">
    <property type="nucleotide sequence ID" value="NZ_NBBI01000001.1"/>
</dbReference>
<evidence type="ECO:0000313" key="4">
    <source>
        <dbReference type="EMBL" id="OWK33293.1"/>
    </source>
</evidence>
<dbReference type="Pfam" id="PF00015">
    <property type="entry name" value="MCPsignal"/>
    <property type="match status" value="1"/>
</dbReference>
<dbReference type="Gene3D" id="1.10.287.950">
    <property type="entry name" value="Methyl-accepting chemotaxis protein"/>
    <property type="match status" value="1"/>
</dbReference>
<dbReference type="SUPFAM" id="SSF58104">
    <property type="entry name" value="Methyl-accepting chemotaxis protein (MCP) signaling domain"/>
    <property type="match status" value="1"/>
</dbReference>
<feature type="domain" description="Methyl-accepting transducer" evidence="3">
    <location>
        <begin position="202"/>
        <end position="428"/>
    </location>
</feature>
<evidence type="ECO:0000313" key="5">
    <source>
        <dbReference type="Proteomes" id="UP000197290"/>
    </source>
</evidence>
<protein>
    <submittedName>
        <fullName evidence="4">Methyl-accepting chemotaxis protein 1</fullName>
    </submittedName>
</protein>
<organism evidence="4 5">
    <name type="scientific">Sphingomonas dokdonensis</name>
    <dbReference type="NCBI Taxonomy" id="344880"/>
    <lineage>
        <taxon>Bacteria</taxon>
        <taxon>Pseudomonadati</taxon>
        <taxon>Pseudomonadota</taxon>
        <taxon>Alphaproteobacteria</taxon>
        <taxon>Sphingomonadales</taxon>
        <taxon>Sphingomonadaceae</taxon>
        <taxon>Sphingomonas</taxon>
    </lineage>
</organism>
<dbReference type="SMART" id="SM00283">
    <property type="entry name" value="MA"/>
    <property type="match status" value="1"/>
</dbReference>
<dbReference type="PANTHER" id="PTHR32089:SF112">
    <property type="entry name" value="LYSOZYME-LIKE PROTEIN-RELATED"/>
    <property type="match status" value="1"/>
</dbReference>
<dbReference type="OrthoDB" id="266313at2"/>
<reference evidence="4 5" key="1">
    <citation type="submission" date="2017-03" db="EMBL/GenBank/DDBJ databases">
        <title>Genome sequence of Sphingomonas dokdonensis DSM 21029.</title>
        <authorList>
            <person name="Poehlein A."/>
            <person name="Wuebbeler J.H."/>
            <person name="Steinbuechel A."/>
            <person name="Daniel R."/>
        </authorList>
    </citation>
    <scope>NUCLEOTIDE SEQUENCE [LARGE SCALE GENOMIC DNA]</scope>
    <source>
        <strain evidence="4 5">DSM 21029</strain>
    </source>
</reference>
<keyword evidence="1 2" id="KW-0807">Transducer</keyword>